<dbReference type="STRING" id="590646.G3BC24"/>
<evidence type="ECO:0000256" key="3">
    <source>
        <dbReference type="PIRSR" id="PIRSR628651-51"/>
    </source>
</evidence>
<dbReference type="Gene3D" id="3.30.40.10">
    <property type="entry name" value="Zinc/RING finger domain, C3HC4 (zinc finger)"/>
    <property type="match status" value="1"/>
</dbReference>
<dbReference type="InterPro" id="IPR028651">
    <property type="entry name" value="ING_fam"/>
</dbReference>
<feature type="site" description="Histone H3K4me3 binding" evidence="2">
    <location>
        <position position="247"/>
    </location>
</feature>
<accession>G3BC24</accession>
<feature type="binding site" evidence="3">
    <location>
        <position position="277"/>
    </location>
    <ligand>
        <name>Zn(2+)</name>
        <dbReference type="ChEBI" id="CHEBI:29105"/>
        <label>2</label>
    </ligand>
</feature>
<gene>
    <name evidence="5" type="ORF">CANTEDRAFT_100110</name>
</gene>
<keyword evidence="3" id="KW-0862">Zinc</keyword>
<keyword evidence="1" id="KW-0156">Chromatin regulator</keyword>
<name>G3BC24_CANTC</name>
<dbReference type="InterPro" id="IPR013083">
    <property type="entry name" value="Znf_RING/FYVE/PHD"/>
</dbReference>
<dbReference type="GO" id="GO:0000785">
    <property type="term" value="C:chromatin"/>
    <property type="evidence" value="ECO:0007669"/>
    <property type="project" value="UniProtKB-ARBA"/>
</dbReference>
<dbReference type="SUPFAM" id="SSF57903">
    <property type="entry name" value="FYVE/PHD zinc finger"/>
    <property type="match status" value="1"/>
</dbReference>
<dbReference type="InterPro" id="IPR011011">
    <property type="entry name" value="Znf_FYVE_PHD"/>
</dbReference>
<feature type="binding site" evidence="3">
    <location>
        <position position="223"/>
    </location>
    <ligand>
        <name>Zn(2+)</name>
        <dbReference type="ChEBI" id="CHEBI:29105"/>
        <label>1</label>
    </ligand>
</feature>
<feature type="site" description="Histone H3K4me3 binding" evidence="2">
    <location>
        <position position="237"/>
    </location>
</feature>
<evidence type="ECO:0000256" key="4">
    <source>
        <dbReference type="SAM" id="MobiDB-lite"/>
    </source>
</evidence>
<feature type="binding site" evidence="3">
    <location>
        <position position="273"/>
    </location>
    <ligand>
        <name>Zn(2+)</name>
        <dbReference type="ChEBI" id="CHEBI:29105"/>
        <label>2</label>
    </ligand>
</feature>
<feature type="compositionally biased region" description="Pro residues" evidence="4">
    <location>
        <begin position="195"/>
        <end position="206"/>
    </location>
</feature>
<feature type="binding site" evidence="3">
    <location>
        <position position="236"/>
    </location>
    <ligand>
        <name>Zn(2+)</name>
        <dbReference type="ChEBI" id="CHEBI:29105"/>
        <label>2</label>
    </ligand>
</feature>
<dbReference type="GO" id="GO:0046872">
    <property type="term" value="F:metal ion binding"/>
    <property type="evidence" value="ECO:0007669"/>
    <property type="project" value="UniProtKB-KW"/>
</dbReference>
<dbReference type="Proteomes" id="UP000000707">
    <property type="component" value="Unassembled WGS sequence"/>
</dbReference>
<evidence type="ECO:0000313" key="5">
    <source>
        <dbReference type="EMBL" id="EGV60765.1"/>
    </source>
</evidence>
<keyword evidence="3" id="KW-0479">Metal-binding</keyword>
<feature type="binding site" evidence="3">
    <location>
        <position position="225"/>
    </location>
    <ligand>
        <name>Zn(2+)</name>
        <dbReference type="ChEBI" id="CHEBI:29105"/>
        <label>1</label>
    </ligand>
</feature>
<dbReference type="HOGENOM" id="CLU_074406_0_0_1"/>
<feature type="binding site" evidence="3">
    <location>
        <position position="249"/>
    </location>
    <ligand>
        <name>Zn(2+)</name>
        <dbReference type="ChEBI" id="CHEBI:29105"/>
        <label>1</label>
    </ligand>
</feature>
<evidence type="ECO:0000256" key="2">
    <source>
        <dbReference type="PIRSR" id="PIRSR628651-50"/>
    </source>
</evidence>
<sequence>MSVVYSNSINSSFISTVDHLPADVVRSLWLLQSINITIDKHKAAVHRIFLDHSEITPELRSQCFQLNQQINRLNLESVQESRALYNQLVAHKLSLWEEINHLTTMQHKLQNTHQNKMANKELREKLNEHYKNRPLISSSEALKEHKLLHQSVEKKPPSLKLFLKIPKGLSKASGQSTRPSRQRAIASTTPHHRPVPGPELVPPPSPSSTLTWSQQFEPTERYCFCKQGSFGDMIGCDNEDACPNGDWFHYKCVGLNNRVEALKYTVGKQKWFCSEFCRSAYNEKIQTKRKKKKRSKGW</sequence>
<dbReference type="PANTHER" id="PTHR10333:SF42">
    <property type="entry name" value="INHIBITOR OF GROWTH PROTEIN 5"/>
    <property type="match status" value="1"/>
</dbReference>
<feature type="region of interest" description="Disordered" evidence="4">
    <location>
        <begin position="170"/>
        <end position="211"/>
    </location>
</feature>
<dbReference type="eggNOG" id="KOG1973">
    <property type="taxonomic scope" value="Eukaryota"/>
</dbReference>
<proteinExistence type="predicted"/>
<feature type="binding site" evidence="3">
    <location>
        <position position="252"/>
    </location>
    <ligand>
        <name>Zn(2+)</name>
        <dbReference type="ChEBI" id="CHEBI:29105"/>
        <label>1</label>
    </ligand>
</feature>
<evidence type="ECO:0008006" key="7">
    <source>
        <dbReference type="Google" id="ProtNLM"/>
    </source>
</evidence>
<feature type="compositionally biased region" description="Polar residues" evidence="4">
    <location>
        <begin position="172"/>
        <end position="189"/>
    </location>
</feature>
<evidence type="ECO:0000256" key="1">
    <source>
        <dbReference type="ARBA" id="ARBA00022853"/>
    </source>
</evidence>
<reference evidence="5 6" key="1">
    <citation type="journal article" date="2011" name="Proc. Natl. Acad. Sci. U.S.A.">
        <title>Comparative genomics of xylose-fermenting fungi for enhanced biofuel production.</title>
        <authorList>
            <person name="Wohlbach D.J."/>
            <person name="Kuo A."/>
            <person name="Sato T.K."/>
            <person name="Potts K.M."/>
            <person name="Salamov A.A."/>
            <person name="LaButti K.M."/>
            <person name="Sun H."/>
            <person name="Clum A."/>
            <person name="Pangilinan J.L."/>
            <person name="Lindquist E.A."/>
            <person name="Lucas S."/>
            <person name="Lapidus A."/>
            <person name="Jin M."/>
            <person name="Gunawan C."/>
            <person name="Balan V."/>
            <person name="Dale B.E."/>
            <person name="Jeffries T.W."/>
            <person name="Zinkel R."/>
            <person name="Barry K.W."/>
            <person name="Grigoriev I.V."/>
            <person name="Gasch A.P."/>
        </authorList>
    </citation>
    <scope>NUCLEOTIDE SEQUENCE [LARGE SCALE GENOMIC DNA]</scope>
    <source>
        <strain evidence="6">ATCC 10573 / BCRC 21748 / CBS 615 / JCM 9827 / NBRC 10315 / NRRL Y-1498 / VKM Y-70</strain>
    </source>
</reference>
<dbReference type="GO" id="GO:0006325">
    <property type="term" value="P:chromatin organization"/>
    <property type="evidence" value="ECO:0007669"/>
    <property type="project" value="UniProtKB-KW"/>
</dbReference>
<evidence type="ECO:0000313" key="6">
    <source>
        <dbReference type="Proteomes" id="UP000000707"/>
    </source>
</evidence>
<dbReference type="PANTHER" id="PTHR10333">
    <property type="entry name" value="INHIBITOR OF GROWTH PROTEIN"/>
    <property type="match status" value="1"/>
</dbReference>
<organism evidence="6">
    <name type="scientific">Candida tenuis (strain ATCC 10573 / BCRC 21748 / CBS 615 / JCM 9827 / NBRC 10315 / NRRL Y-1498 / VKM Y-70)</name>
    <name type="common">Yeast</name>
    <name type="synonym">Yamadazyma tenuis</name>
    <dbReference type="NCBI Taxonomy" id="590646"/>
    <lineage>
        <taxon>Eukaryota</taxon>
        <taxon>Fungi</taxon>
        <taxon>Dikarya</taxon>
        <taxon>Ascomycota</taxon>
        <taxon>Saccharomycotina</taxon>
        <taxon>Pichiomycetes</taxon>
        <taxon>Debaryomycetaceae</taxon>
        <taxon>Yamadazyma</taxon>
    </lineage>
</organism>
<feature type="site" description="Histone H3K4me3 binding" evidence="2">
    <location>
        <position position="233"/>
    </location>
</feature>
<feature type="site" description="Histone H3K4me3 binding" evidence="2">
    <location>
        <position position="222"/>
    </location>
</feature>
<dbReference type="OrthoDB" id="5411773at2759"/>
<protein>
    <recommendedName>
        <fullName evidence="7">Zinc finger PHD-type domain-containing protein</fullName>
    </recommendedName>
</protein>
<feature type="binding site" evidence="3">
    <location>
        <position position="242"/>
    </location>
    <ligand>
        <name>Zn(2+)</name>
        <dbReference type="ChEBI" id="CHEBI:29105"/>
        <label>2</label>
    </ligand>
</feature>
<dbReference type="AlphaFoldDB" id="G3BC24"/>
<keyword evidence="6" id="KW-1185">Reference proteome</keyword>
<dbReference type="EMBL" id="GL996528">
    <property type="protein sequence ID" value="EGV60765.1"/>
    <property type="molecule type" value="Genomic_DNA"/>
</dbReference>